<accession>A0ACB8A6Y1</accession>
<evidence type="ECO:0000313" key="1">
    <source>
        <dbReference type="EMBL" id="KAH7909080.1"/>
    </source>
</evidence>
<dbReference type="Proteomes" id="UP000790377">
    <property type="component" value="Unassembled WGS sequence"/>
</dbReference>
<comment type="caution">
    <text evidence="1">The sequence shown here is derived from an EMBL/GenBank/DDBJ whole genome shotgun (WGS) entry which is preliminary data.</text>
</comment>
<sequence length="265" mass="30693">MTRYATLSHRWVRHEPNFKDLKKNRNLVGEAKGYDKLQKFCDIARVNHMVQFAWANTVCIDKSSSAELDESIRSMFKWYANATVCIAYLAGMMSLSDMTTDPWFTRGWTLQEFLASKKLKFYNRNWVALTEAANNKEKHDERGGQGILHDGYIWSLFSVAYGEGSEHAFCRLLRAIIDISPNLDIFNWAGRLTAFHPSRMLPSSPECYLKRYKTWKSYFPFEPPILTSDGIRLKMLVVPVSGVNVEKIGTFHSERYTPSQRRELP</sequence>
<protein>
    <submittedName>
        <fullName evidence="1">Uncharacterized protein</fullName>
    </submittedName>
</protein>
<proteinExistence type="predicted"/>
<evidence type="ECO:0000313" key="2">
    <source>
        <dbReference type="Proteomes" id="UP000790377"/>
    </source>
</evidence>
<reference evidence="1" key="1">
    <citation type="journal article" date="2021" name="New Phytol.">
        <title>Evolutionary innovations through gain and loss of genes in the ectomycorrhizal Boletales.</title>
        <authorList>
            <person name="Wu G."/>
            <person name="Miyauchi S."/>
            <person name="Morin E."/>
            <person name="Kuo A."/>
            <person name="Drula E."/>
            <person name="Varga T."/>
            <person name="Kohler A."/>
            <person name="Feng B."/>
            <person name="Cao Y."/>
            <person name="Lipzen A."/>
            <person name="Daum C."/>
            <person name="Hundley H."/>
            <person name="Pangilinan J."/>
            <person name="Johnson J."/>
            <person name="Barry K."/>
            <person name="LaButti K."/>
            <person name="Ng V."/>
            <person name="Ahrendt S."/>
            <person name="Min B."/>
            <person name="Choi I.G."/>
            <person name="Park H."/>
            <person name="Plett J.M."/>
            <person name="Magnuson J."/>
            <person name="Spatafora J.W."/>
            <person name="Nagy L.G."/>
            <person name="Henrissat B."/>
            <person name="Grigoriev I.V."/>
            <person name="Yang Z.L."/>
            <person name="Xu J."/>
            <person name="Martin F.M."/>
        </authorList>
    </citation>
    <scope>NUCLEOTIDE SEQUENCE</scope>
    <source>
        <strain evidence="1">ATCC 28755</strain>
    </source>
</reference>
<organism evidence="1 2">
    <name type="scientific">Hygrophoropsis aurantiaca</name>
    <dbReference type="NCBI Taxonomy" id="72124"/>
    <lineage>
        <taxon>Eukaryota</taxon>
        <taxon>Fungi</taxon>
        <taxon>Dikarya</taxon>
        <taxon>Basidiomycota</taxon>
        <taxon>Agaricomycotina</taxon>
        <taxon>Agaricomycetes</taxon>
        <taxon>Agaricomycetidae</taxon>
        <taxon>Boletales</taxon>
        <taxon>Coniophorineae</taxon>
        <taxon>Hygrophoropsidaceae</taxon>
        <taxon>Hygrophoropsis</taxon>
    </lineage>
</organism>
<name>A0ACB8A6Y1_9AGAM</name>
<gene>
    <name evidence="1" type="ORF">BJ138DRAFT_1102979</name>
</gene>
<keyword evidence="2" id="KW-1185">Reference proteome</keyword>
<dbReference type="EMBL" id="MU267780">
    <property type="protein sequence ID" value="KAH7909080.1"/>
    <property type="molecule type" value="Genomic_DNA"/>
</dbReference>